<dbReference type="GO" id="GO:0031433">
    <property type="term" value="F:telethonin binding"/>
    <property type="evidence" value="ECO:0007669"/>
    <property type="project" value="TreeGrafter"/>
</dbReference>
<dbReference type="GO" id="GO:0051373">
    <property type="term" value="F:FATZ binding"/>
    <property type="evidence" value="ECO:0007669"/>
    <property type="project" value="TreeGrafter"/>
</dbReference>
<dbReference type="Proteomes" id="UP000824540">
    <property type="component" value="Unassembled WGS sequence"/>
</dbReference>
<dbReference type="PANTHER" id="PTHR15941">
    <property type="entry name" value="MYOZENIN"/>
    <property type="match status" value="1"/>
</dbReference>
<keyword evidence="2" id="KW-0597">Phosphoprotein</keyword>
<name>A0A8T2P2T7_9TELE</name>
<dbReference type="GO" id="GO:0003779">
    <property type="term" value="F:actin binding"/>
    <property type="evidence" value="ECO:0007669"/>
    <property type="project" value="TreeGrafter"/>
</dbReference>
<dbReference type="OrthoDB" id="9895914at2759"/>
<evidence type="ECO:0000313" key="5">
    <source>
        <dbReference type="Proteomes" id="UP000824540"/>
    </source>
</evidence>
<reference evidence="4" key="1">
    <citation type="thesis" date="2021" institute="BYU ScholarsArchive" country="Provo, UT, USA">
        <title>Applications of and Algorithms for Genome Assembly and Genomic Analyses with an Emphasis on Marine Teleosts.</title>
        <authorList>
            <person name="Pickett B.D."/>
        </authorList>
    </citation>
    <scope>NUCLEOTIDE SEQUENCE</scope>
    <source>
        <strain evidence="4">HI-2016</strain>
    </source>
</reference>
<evidence type="ECO:0000256" key="3">
    <source>
        <dbReference type="SAM" id="MobiDB-lite"/>
    </source>
</evidence>
<accession>A0A8T2P2T7</accession>
<dbReference type="Pfam" id="PF05556">
    <property type="entry name" value="Calsarcin"/>
    <property type="match status" value="1"/>
</dbReference>
<comment type="caution">
    <text evidence="4">The sequence shown here is derived from an EMBL/GenBank/DDBJ whole genome shotgun (WGS) entry which is preliminary data.</text>
</comment>
<organism evidence="4 5">
    <name type="scientific">Albula glossodonta</name>
    <name type="common">roundjaw bonefish</name>
    <dbReference type="NCBI Taxonomy" id="121402"/>
    <lineage>
        <taxon>Eukaryota</taxon>
        <taxon>Metazoa</taxon>
        <taxon>Chordata</taxon>
        <taxon>Craniata</taxon>
        <taxon>Vertebrata</taxon>
        <taxon>Euteleostomi</taxon>
        <taxon>Actinopterygii</taxon>
        <taxon>Neopterygii</taxon>
        <taxon>Teleostei</taxon>
        <taxon>Albuliformes</taxon>
        <taxon>Albulidae</taxon>
        <taxon>Albula</taxon>
    </lineage>
</organism>
<feature type="region of interest" description="Disordered" evidence="3">
    <location>
        <begin position="25"/>
        <end position="203"/>
    </location>
</feature>
<comment type="similarity">
    <text evidence="1">Belongs to the myozenin family.</text>
</comment>
<dbReference type="EMBL" id="JAFBMS010000014">
    <property type="protein sequence ID" value="KAG9346885.1"/>
    <property type="molecule type" value="Genomic_DNA"/>
</dbReference>
<evidence type="ECO:0000313" key="4">
    <source>
        <dbReference type="EMBL" id="KAG9346885.1"/>
    </source>
</evidence>
<evidence type="ECO:0000256" key="2">
    <source>
        <dbReference type="ARBA" id="ARBA00022553"/>
    </source>
</evidence>
<feature type="compositionally biased region" description="Pro residues" evidence="3">
    <location>
        <begin position="131"/>
        <end position="146"/>
    </location>
</feature>
<dbReference type="InterPro" id="IPR008438">
    <property type="entry name" value="MYOZ"/>
</dbReference>
<feature type="compositionally biased region" description="Basic and acidic residues" evidence="3">
    <location>
        <begin position="42"/>
        <end position="80"/>
    </location>
</feature>
<proteinExistence type="inferred from homology"/>
<sequence>MPLTPGTLTPSKILFSTGDRYRYRLKEREDPCTDPGGHNVSAHHDVNPREEAAGSSHMQRDSGSERGHDRFGAKDEHSEGHYAGGALPIVQQGLPPLQDAAETNGVNGEAPSEDPAEEKGDDSSVAVEEPPTTPPNTPDPRPPPNPESIAPGYGGPLKDVPPEKFNSTAVPKSYHSPWDQAITNDPSLSETPSARLPTPDPKPEGLEVATPFGGFEKASRLTIFKAPEVDLNATDATAKAPEFQDTVTKRPTFNRTALGWVTEGAPLILPIVDLAPLMVPESEDL</sequence>
<protein>
    <submittedName>
        <fullName evidence="4">Uncharacterized protein</fullName>
    </submittedName>
</protein>
<dbReference type="AlphaFoldDB" id="A0A8T2P2T7"/>
<dbReference type="GO" id="GO:0030018">
    <property type="term" value="C:Z disc"/>
    <property type="evidence" value="ECO:0007669"/>
    <property type="project" value="InterPro"/>
</dbReference>
<dbReference type="PANTHER" id="PTHR15941:SF9">
    <property type="entry name" value="MYOZENIN-2"/>
    <property type="match status" value="1"/>
</dbReference>
<gene>
    <name evidence="4" type="ORF">JZ751_005812</name>
</gene>
<keyword evidence="5" id="KW-1185">Reference proteome</keyword>
<evidence type="ECO:0000256" key="1">
    <source>
        <dbReference type="ARBA" id="ARBA00009126"/>
    </source>
</evidence>
<dbReference type="GO" id="GO:0015629">
    <property type="term" value="C:actin cytoskeleton"/>
    <property type="evidence" value="ECO:0007669"/>
    <property type="project" value="TreeGrafter"/>
</dbReference>
<feature type="compositionally biased region" description="Polar residues" evidence="3">
    <location>
        <begin position="181"/>
        <end position="192"/>
    </location>
</feature>